<dbReference type="Pfam" id="PF03692">
    <property type="entry name" value="CxxCxxCC"/>
    <property type="match status" value="1"/>
</dbReference>
<comment type="caution">
    <text evidence="1">The sequence shown here is derived from an EMBL/GenBank/DDBJ whole genome shotgun (WGS) entry which is preliminary data.</text>
</comment>
<reference evidence="1" key="2">
    <citation type="submission" date="2021-09" db="EMBL/GenBank/DDBJ databases">
        <authorList>
            <person name="Gilroy R."/>
        </authorList>
    </citation>
    <scope>NUCLEOTIDE SEQUENCE</scope>
    <source>
        <strain evidence="1">ChiGjej2B2-19336</strain>
    </source>
</reference>
<dbReference type="PANTHER" id="PTHR35866:SF1">
    <property type="entry name" value="YKGJ FAMILY CYSTEINE CLUSTER PROTEIN"/>
    <property type="match status" value="1"/>
</dbReference>
<proteinExistence type="predicted"/>
<sequence length="174" mass="19236">MKVVEDRCIQTVHAALFDESSPVFSCRRCGKCCEGRGGIVVGPGDLPRLCAHFGLPAEEVLARYTENMGGKPTLKCGEDGFCLFFKAGRGCSIHPARPAVCRAWPFFRGNLVDEVSFSMAREDCPGIMREVSHACFAREGYRYLKDYKLLARDGLHEGRALVVEEKELPSESEG</sequence>
<accession>A0A921AWR2</accession>
<dbReference type="InterPro" id="IPR005358">
    <property type="entry name" value="Puta_zinc/iron-chelating_dom"/>
</dbReference>
<gene>
    <name evidence="1" type="ORF">K8W16_07455</name>
</gene>
<dbReference type="PANTHER" id="PTHR35866">
    <property type="entry name" value="PUTATIVE-RELATED"/>
    <property type="match status" value="1"/>
</dbReference>
<dbReference type="Proteomes" id="UP000698963">
    <property type="component" value="Unassembled WGS sequence"/>
</dbReference>
<evidence type="ECO:0000313" key="1">
    <source>
        <dbReference type="EMBL" id="HJD97466.1"/>
    </source>
</evidence>
<reference evidence="1" key="1">
    <citation type="journal article" date="2021" name="PeerJ">
        <title>Extensive microbial diversity within the chicken gut microbiome revealed by metagenomics and culture.</title>
        <authorList>
            <person name="Gilroy R."/>
            <person name="Ravi A."/>
            <person name="Getino M."/>
            <person name="Pursley I."/>
            <person name="Horton D.L."/>
            <person name="Alikhan N.F."/>
            <person name="Baker D."/>
            <person name="Gharbi K."/>
            <person name="Hall N."/>
            <person name="Watson M."/>
            <person name="Adriaenssens E.M."/>
            <person name="Foster-Nyarko E."/>
            <person name="Jarju S."/>
            <person name="Secka A."/>
            <person name="Antonio M."/>
            <person name="Oren A."/>
            <person name="Chaudhuri R.R."/>
            <person name="La Ragione R."/>
            <person name="Hildebrand F."/>
            <person name="Pallen M.J."/>
        </authorList>
    </citation>
    <scope>NUCLEOTIDE SEQUENCE</scope>
    <source>
        <strain evidence="1">ChiGjej2B2-19336</strain>
    </source>
</reference>
<dbReference type="EMBL" id="DYZA01000151">
    <property type="protein sequence ID" value="HJD97466.1"/>
    <property type="molecule type" value="Genomic_DNA"/>
</dbReference>
<organism evidence="1 2">
    <name type="scientific">Mailhella massiliensis</name>
    <dbReference type="NCBI Taxonomy" id="1903261"/>
    <lineage>
        <taxon>Bacteria</taxon>
        <taxon>Pseudomonadati</taxon>
        <taxon>Thermodesulfobacteriota</taxon>
        <taxon>Desulfovibrionia</taxon>
        <taxon>Desulfovibrionales</taxon>
        <taxon>Desulfovibrionaceae</taxon>
        <taxon>Mailhella</taxon>
    </lineage>
</organism>
<evidence type="ECO:0000313" key="2">
    <source>
        <dbReference type="Proteomes" id="UP000698963"/>
    </source>
</evidence>
<protein>
    <submittedName>
        <fullName evidence="1">YkgJ family cysteine cluster protein</fullName>
    </submittedName>
</protein>
<name>A0A921AWR2_9BACT</name>
<dbReference type="AlphaFoldDB" id="A0A921AWR2"/>